<name>A0A8J8T1J4_HALGN</name>
<dbReference type="EMBL" id="RRYP01009782">
    <property type="protein sequence ID" value="TNV78827.1"/>
    <property type="molecule type" value="Genomic_DNA"/>
</dbReference>
<dbReference type="AlphaFoldDB" id="A0A8J8T1J4"/>
<organism evidence="1 2">
    <name type="scientific">Halteria grandinella</name>
    <dbReference type="NCBI Taxonomy" id="5974"/>
    <lineage>
        <taxon>Eukaryota</taxon>
        <taxon>Sar</taxon>
        <taxon>Alveolata</taxon>
        <taxon>Ciliophora</taxon>
        <taxon>Intramacronucleata</taxon>
        <taxon>Spirotrichea</taxon>
        <taxon>Stichotrichia</taxon>
        <taxon>Sporadotrichida</taxon>
        <taxon>Halteriidae</taxon>
        <taxon>Halteria</taxon>
    </lineage>
</organism>
<proteinExistence type="predicted"/>
<protein>
    <submittedName>
        <fullName evidence="1">Uncharacterized protein</fullName>
    </submittedName>
</protein>
<dbReference type="Proteomes" id="UP000785679">
    <property type="component" value="Unassembled WGS sequence"/>
</dbReference>
<gene>
    <name evidence="1" type="ORF">FGO68_gene10623</name>
</gene>
<keyword evidence="2" id="KW-1185">Reference proteome</keyword>
<evidence type="ECO:0000313" key="2">
    <source>
        <dbReference type="Proteomes" id="UP000785679"/>
    </source>
</evidence>
<sequence>MSTNSLVTALHPSANLCRLLSILNSSTSLLNRVKWCTRDSKSQRRCMSICSREEDWRSTWGWGIMGGSC</sequence>
<evidence type="ECO:0000313" key="1">
    <source>
        <dbReference type="EMBL" id="TNV78827.1"/>
    </source>
</evidence>
<comment type="caution">
    <text evidence="1">The sequence shown here is derived from an EMBL/GenBank/DDBJ whole genome shotgun (WGS) entry which is preliminary data.</text>
</comment>
<accession>A0A8J8T1J4</accession>
<reference evidence="1" key="1">
    <citation type="submission" date="2019-06" db="EMBL/GenBank/DDBJ databases">
        <authorList>
            <person name="Zheng W."/>
        </authorList>
    </citation>
    <scope>NUCLEOTIDE SEQUENCE</scope>
    <source>
        <strain evidence="1">QDHG01</strain>
    </source>
</reference>